<dbReference type="EMBL" id="BBWU01000012">
    <property type="protein sequence ID" value="GAO38318.1"/>
    <property type="molecule type" value="Genomic_DNA"/>
</dbReference>
<dbReference type="Proteomes" id="UP000033202">
    <property type="component" value="Unassembled WGS sequence"/>
</dbReference>
<accession>A0A0E9MLC5</accession>
<evidence type="ECO:0000313" key="2">
    <source>
        <dbReference type="Proteomes" id="UP000033202"/>
    </source>
</evidence>
<comment type="caution">
    <text evidence="1">The sequence shown here is derived from an EMBL/GenBank/DDBJ whole genome shotgun (WGS) entry which is preliminary data.</text>
</comment>
<dbReference type="InterPro" id="IPR036390">
    <property type="entry name" value="WH_DNA-bd_sf"/>
</dbReference>
<name>A0A0E9MLC5_9SPHN</name>
<gene>
    <name evidence="1" type="ORF">SCH01S_12_00120</name>
</gene>
<dbReference type="AlphaFoldDB" id="A0A0E9MLC5"/>
<dbReference type="STRING" id="1219043.SCH01S_12_00120"/>
<sequence>MRHTEEGFDLVDCGDCVIAPACGITGVLREALGAFMAVLDRYTLDDLMRRRTDIAALLAGISPLPPGERAGRA</sequence>
<keyword evidence="2" id="KW-1185">Reference proteome</keyword>
<evidence type="ECO:0000313" key="1">
    <source>
        <dbReference type="EMBL" id="GAO38318.1"/>
    </source>
</evidence>
<dbReference type="SUPFAM" id="SSF46785">
    <property type="entry name" value="Winged helix' DNA-binding domain"/>
    <property type="match status" value="1"/>
</dbReference>
<organism evidence="1 2">
    <name type="scientific">Sphingomonas changbaiensis NBRC 104936</name>
    <dbReference type="NCBI Taxonomy" id="1219043"/>
    <lineage>
        <taxon>Bacteria</taxon>
        <taxon>Pseudomonadati</taxon>
        <taxon>Pseudomonadota</taxon>
        <taxon>Alphaproteobacteria</taxon>
        <taxon>Sphingomonadales</taxon>
        <taxon>Sphingomonadaceae</taxon>
        <taxon>Sphingomonas</taxon>
    </lineage>
</organism>
<protein>
    <submittedName>
        <fullName evidence="1">Putative Rrf2 family transcriptional regulator</fullName>
    </submittedName>
</protein>
<proteinExistence type="predicted"/>
<dbReference type="Gene3D" id="1.10.10.10">
    <property type="entry name" value="Winged helix-like DNA-binding domain superfamily/Winged helix DNA-binding domain"/>
    <property type="match status" value="1"/>
</dbReference>
<dbReference type="InterPro" id="IPR036388">
    <property type="entry name" value="WH-like_DNA-bd_sf"/>
</dbReference>
<reference evidence="1 2" key="1">
    <citation type="submission" date="2015-04" db="EMBL/GenBank/DDBJ databases">
        <title>Whole genome shotgun sequence of Sphingomonas changbaiensis NBRC 104936.</title>
        <authorList>
            <person name="Katano-Makiyama Y."/>
            <person name="Hosoyama A."/>
            <person name="Hashimoto M."/>
            <person name="Noguchi M."/>
            <person name="Tsuchikane K."/>
            <person name="Ohji S."/>
            <person name="Yamazoe A."/>
            <person name="Ichikawa N."/>
            <person name="Kimura A."/>
            <person name="Fujita N."/>
        </authorList>
    </citation>
    <scope>NUCLEOTIDE SEQUENCE [LARGE SCALE GENOMIC DNA]</scope>
    <source>
        <strain evidence="1 2">NBRC 104936</strain>
    </source>
</reference>